<evidence type="ECO:0008006" key="4">
    <source>
        <dbReference type="Google" id="ProtNLM"/>
    </source>
</evidence>
<dbReference type="OrthoDB" id="86940at2"/>
<dbReference type="InterPro" id="IPR011659">
    <property type="entry name" value="WD40"/>
</dbReference>
<dbReference type="SUPFAM" id="SSF82171">
    <property type="entry name" value="DPP6 N-terminal domain-like"/>
    <property type="match status" value="1"/>
</dbReference>
<reference evidence="3" key="1">
    <citation type="submission" date="2018-11" db="EMBL/GenBank/DDBJ databases">
        <title>Complete genome sequence of Paenibacillus sp. ML311-T8.</title>
        <authorList>
            <person name="Nam Y.-D."/>
            <person name="Kang J."/>
            <person name="Chung W.-H."/>
            <person name="Park Y.S."/>
        </authorList>
    </citation>
    <scope>NUCLEOTIDE SEQUENCE [LARGE SCALE GENOMIC DNA]</scope>
    <source>
        <strain evidence="3">ML311-T8</strain>
    </source>
</reference>
<sequence length="575" mass="64675">MKLKIGMIIALLICTACQSKEADLVTDVKPETTVKPKTEIAVAAQTPQTKKEFKLEELIPQGRKIATDLSGEPLKAEGDLNKDGIEDLVFIVDSEAMDVLENRDLAIYLGEKDGSYTKSIYAKSIIMCKNCGGGGIEEPVQDLAVDRGSVVLNSMWGSSTREYENARFQLRDKLWLLIGYTSGIYSIYEETASQRDFNLITGDYILKAGKSMDILKTISSGKNSPRKLVELVNYVGDPDNEALSKLSNNDHIEYVTESPNRKYVFYIYYDNGTHSTKEVPSRVYVKQLDAKDPIELKDVDDSINSVVWSPDGNYLLVGLVAGDEHKHHGNLYKASSMETLKSINYYGDVTFSPDSTRIVYSSDDLADTKVSSLNLEKEDERESLVIYDSTTNDTYSIVDSYASGIYFTPFWNNKDEIAYVVESMIEGVVTDQSIIKVKSGKPELKPKVSSIYPLYENEKGKFSFEFPKEWENKYAIKEYQSGITILHKNDFSTKGELFGVFEYGSVDEWKEFLIDQPSGEPYVKLGVRDGRVFVKKSPGGEVYDTNTLLGKKTAEDYFKLLEQEASIIETFKFTD</sequence>
<name>A0A6B8RQK6_9BACL</name>
<organism evidence="2 3">
    <name type="scientific">Paenibacillus psychroresistens</name>
    <dbReference type="NCBI Taxonomy" id="1778678"/>
    <lineage>
        <taxon>Bacteria</taxon>
        <taxon>Bacillati</taxon>
        <taxon>Bacillota</taxon>
        <taxon>Bacilli</taxon>
        <taxon>Bacillales</taxon>
        <taxon>Paenibacillaceae</taxon>
        <taxon>Paenibacillus</taxon>
    </lineage>
</organism>
<evidence type="ECO:0000313" key="3">
    <source>
        <dbReference type="Proteomes" id="UP000426246"/>
    </source>
</evidence>
<dbReference type="Pfam" id="PF07676">
    <property type="entry name" value="PD40"/>
    <property type="match status" value="1"/>
</dbReference>
<dbReference type="Proteomes" id="UP000426246">
    <property type="component" value="Chromosome"/>
</dbReference>
<dbReference type="AlphaFoldDB" id="A0A6B8RQK6"/>
<dbReference type="InterPro" id="IPR011042">
    <property type="entry name" value="6-blade_b-propeller_TolB-like"/>
</dbReference>
<dbReference type="EMBL" id="CP034235">
    <property type="protein sequence ID" value="QGQ98660.1"/>
    <property type="molecule type" value="Genomic_DNA"/>
</dbReference>
<dbReference type="Gene3D" id="2.120.10.30">
    <property type="entry name" value="TolB, C-terminal domain"/>
    <property type="match status" value="1"/>
</dbReference>
<gene>
    <name evidence="2" type="ORF">EHS13_29145</name>
</gene>
<accession>A0A6B8RQK6</accession>
<dbReference type="KEGG" id="ppsc:EHS13_29145"/>
<feature type="chain" id="PRO_5039370861" description="WD40 repeat domain-containing protein" evidence="1">
    <location>
        <begin position="23"/>
        <end position="575"/>
    </location>
</feature>
<keyword evidence="1" id="KW-0732">Signal</keyword>
<evidence type="ECO:0000256" key="1">
    <source>
        <dbReference type="SAM" id="SignalP"/>
    </source>
</evidence>
<dbReference type="RefSeq" id="WP_155703769.1">
    <property type="nucleotide sequence ID" value="NZ_CP034235.1"/>
</dbReference>
<keyword evidence="3" id="KW-1185">Reference proteome</keyword>
<protein>
    <recommendedName>
        <fullName evidence="4">WD40 repeat domain-containing protein</fullName>
    </recommendedName>
</protein>
<evidence type="ECO:0000313" key="2">
    <source>
        <dbReference type="EMBL" id="QGQ98660.1"/>
    </source>
</evidence>
<proteinExistence type="predicted"/>
<feature type="signal peptide" evidence="1">
    <location>
        <begin position="1"/>
        <end position="22"/>
    </location>
</feature>